<dbReference type="EMBL" id="CP036271">
    <property type="protein sequence ID" value="QDT56085.1"/>
    <property type="molecule type" value="Genomic_DNA"/>
</dbReference>
<keyword evidence="3" id="KW-0732">Signal</keyword>
<evidence type="ECO:0000256" key="3">
    <source>
        <dbReference type="SAM" id="SignalP"/>
    </source>
</evidence>
<feature type="chain" id="PRO_5021939971" description="Sulfurtransferase" evidence="3">
    <location>
        <begin position="20"/>
        <end position="304"/>
    </location>
</feature>
<keyword evidence="1" id="KW-0677">Repeat</keyword>
<evidence type="ECO:0000259" key="4">
    <source>
        <dbReference type="PROSITE" id="PS50206"/>
    </source>
</evidence>
<keyword evidence="2 5" id="KW-0808">Transferase</keyword>
<dbReference type="AlphaFoldDB" id="A0A517SIZ3"/>
<feature type="domain" description="Rhodanese" evidence="4">
    <location>
        <begin position="183"/>
        <end position="297"/>
    </location>
</feature>
<dbReference type="InterPro" id="IPR001763">
    <property type="entry name" value="Rhodanese-like_dom"/>
</dbReference>
<sequence length="304" mass="33785" precursor="true">MKSLFAAVVCVLSGSAAWADIGIISPAEARTMIESPDPLKRPIVLDTRGGYKDYFRGHLPTAHHLNFDTLRGTDLGVPVQYLPDEITRTLLVRAGVDRDRVHLIYATGEALPNDEILSASMVAYVLEKFGVKEIRIVDGGLPAWKKAELPVTQEYFGNPKGRLPATMNPGIALTVDDLLARKGQAGVVLVDARPKNEYLGDDDIWLRKGHIPGAVSFHWARLMEDDNTHQFKSPTETKPELEAAGLTPDKEILVYCGTSREGSLLRFYLKHVAKYPNVRLYEGSWKEYASLKKYPAETRENVGK</sequence>
<proteinExistence type="predicted"/>
<dbReference type="OrthoDB" id="9770030at2"/>
<evidence type="ECO:0000313" key="5">
    <source>
        <dbReference type="EMBL" id="QDT56085.1"/>
    </source>
</evidence>
<protein>
    <recommendedName>
        <fullName evidence="2">Sulfurtransferase</fullName>
    </recommendedName>
</protein>
<gene>
    <name evidence="5" type="primary">rhdA</name>
    <name evidence="5" type="ORF">Pan44_41350</name>
</gene>
<dbReference type="GO" id="GO:0004792">
    <property type="term" value="F:thiosulfate-cyanide sulfurtransferase activity"/>
    <property type="evidence" value="ECO:0007669"/>
    <property type="project" value="InterPro"/>
</dbReference>
<evidence type="ECO:0000256" key="1">
    <source>
        <dbReference type="ARBA" id="ARBA00022737"/>
    </source>
</evidence>
<reference evidence="5 6" key="1">
    <citation type="submission" date="2019-02" db="EMBL/GenBank/DDBJ databases">
        <title>Deep-cultivation of Planctomycetes and their phenomic and genomic characterization uncovers novel biology.</title>
        <authorList>
            <person name="Wiegand S."/>
            <person name="Jogler M."/>
            <person name="Boedeker C."/>
            <person name="Pinto D."/>
            <person name="Vollmers J."/>
            <person name="Rivas-Marin E."/>
            <person name="Kohn T."/>
            <person name="Peeters S.H."/>
            <person name="Heuer A."/>
            <person name="Rast P."/>
            <person name="Oberbeckmann S."/>
            <person name="Bunk B."/>
            <person name="Jeske O."/>
            <person name="Meyerdierks A."/>
            <person name="Storesund J.E."/>
            <person name="Kallscheuer N."/>
            <person name="Luecker S."/>
            <person name="Lage O.M."/>
            <person name="Pohl T."/>
            <person name="Merkel B.J."/>
            <person name="Hornburger P."/>
            <person name="Mueller R.-W."/>
            <person name="Bruemmer F."/>
            <person name="Labrenz M."/>
            <person name="Spormann A.M."/>
            <person name="Op den Camp H."/>
            <person name="Overmann J."/>
            <person name="Amann R."/>
            <person name="Jetten M.S.M."/>
            <person name="Mascher T."/>
            <person name="Medema M.H."/>
            <person name="Devos D.P."/>
            <person name="Kaster A.-K."/>
            <person name="Ovreas L."/>
            <person name="Rohde M."/>
            <person name="Galperin M.Y."/>
            <person name="Jogler C."/>
        </authorList>
    </citation>
    <scope>NUCLEOTIDE SEQUENCE [LARGE SCALE GENOMIC DNA]</scope>
    <source>
        <strain evidence="5 6">Pan44</strain>
    </source>
</reference>
<dbReference type="PROSITE" id="PS50206">
    <property type="entry name" value="RHODANESE_3"/>
    <property type="match status" value="2"/>
</dbReference>
<dbReference type="Gene3D" id="3.40.250.10">
    <property type="entry name" value="Rhodanese-like domain"/>
    <property type="match status" value="2"/>
</dbReference>
<dbReference type="KEGG" id="ccos:Pan44_41350"/>
<dbReference type="CDD" id="cd01449">
    <property type="entry name" value="TST_Repeat_2"/>
    <property type="match status" value="1"/>
</dbReference>
<name>A0A517SIZ3_9PLAN</name>
<dbReference type="PANTHER" id="PTHR43855:SF1">
    <property type="entry name" value="THIOSULFATE SULFURTRANSFERASE"/>
    <property type="match status" value="1"/>
</dbReference>
<dbReference type="Pfam" id="PF00581">
    <property type="entry name" value="Rhodanese"/>
    <property type="match status" value="2"/>
</dbReference>
<dbReference type="InterPro" id="IPR001307">
    <property type="entry name" value="Thiosulphate_STrfase_CS"/>
</dbReference>
<organism evidence="5 6">
    <name type="scientific">Caulifigura coniformis</name>
    <dbReference type="NCBI Taxonomy" id="2527983"/>
    <lineage>
        <taxon>Bacteria</taxon>
        <taxon>Pseudomonadati</taxon>
        <taxon>Planctomycetota</taxon>
        <taxon>Planctomycetia</taxon>
        <taxon>Planctomycetales</taxon>
        <taxon>Planctomycetaceae</taxon>
        <taxon>Caulifigura</taxon>
    </lineage>
</organism>
<dbReference type="PANTHER" id="PTHR43855">
    <property type="entry name" value="THIOSULFATE SULFURTRANSFERASE"/>
    <property type="match status" value="1"/>
</dbReference>
<dbReference type="InterPro" id="IPR051126">
    <property type="entry name" value="Thiosulfate_sulfurtransferase"/>
</dbReference>
<dbReference type="PROSITE" id="PS00683">
    <property type="entry name" value="RHODANESE_2"/>
    <property type="match status" value="1"/>
</dbReference>
<feature type="signal peptide" evidence="3">
    <location>
        <begin position="1"/>
        <end position="19"/>
    </location>
</feature>
<accession>A0A517SIZ3</accession>
<keyword evidence="6" id="KW-1185">Reference proteome</keyword>
<evidence type="ECO:0000256" key="2">
    <source>
        <dbReference type="RuleBase" id="RU000507"/>
    </source>
</evidence>
<evidence type="ECO:0000313" key="6">
    <source>
        <dbReference type="Proteomes" id="UP000315700"/>
    </source>
</evidence>
<dbReference type="InterPro" id="IPR036873">
    <property type="entry name" value="Rhodanese-like_dom_sf"/>
</dbReference>
<dbReference type="FunCoup" id="A0A517SIZ3">
    <property type="interactions" value="478"/>
</dbReference>
<feature type="domain" description="Rhodanese" evidence="4">
    <location>
        <begin position="38"/>
        <end position="153"/>
    </location>
</feature>
<dbReference type="RefSeq" id="WP_145032945.1">
    <property type="nucleotide sequence ID" value="NZ_CP036271.1"/>
</dbReference>
<dbReference type="SMART" id="SM00450">
    <property type="entry name" value="RHOD"/>
    <property type="match status" value="2"/>
</dbReference>
<dbReference type="SUPFAM" id="SSF52821">
    <property type="entry name" value="Rhodanese/Cell cycle control phosphatase"/>
    <property type="match status" value="2"/>
</dbReference>
<dbReference type="Proteomes" id="UP000315700">
    <property type="component" value="Chromosome"/>
</dbReference>
<dbReference type="InParanoid" id="A0A517SIZ3"/>